<proteinExistence type="predicted"/>
<accession>H8KR42</accession>
<protein>
    <submittedName>
        <fullName evidence="2">RHS repeat-associated core domain protein</fullName>
    </submittedName>
</protein>
<evidence type="ECO:0000313" key="3">
    <source>
        <dbReference type="Proteomes" id="UP000007590"/>
    </source>
</evidence>
<dbReference type="Pfam" id="PF20041">
    <property type="entry name" value="DUF6443"/>
    <property type="match status" value="1"/>
</dbReference>
<dbReference type="Gene3D" id="2.180.10.10">
    <property type="entry name" value="RHS repeat-associated core"/>
    <property type="match status" value="1"/>
</dbReference>
<dbReference type="GO" id="GO:0016539">
    <property type="term" value="P:intein-mediated protein splicing"/>
    <property type="evidence" value="ECO:0007669"/>
    <property type="project" value="InterPro"/>
</dbReference>
<dbReference type="PROSITE" id="PS50818">
    <property type="entry name" value="INTEIN_C_TER"/>
    <property type="match status" value="1"/>
</dbReference>
<dbReference type="Proteomes" id="UP000007590">
    <property type="component" value="Chromosome"/>
</dbReference>
<dbReference type="CDD" id="cd00081">
    <property type="entry name" value="Hint"/>
    <property type="match status" value="1"/>
</dbReference>
<keyword evidence="3" id="KW-1185">Reference proteome</keyword>
<dbReference type="NCBIfam" id="TIGR01443">
    <property type="entry name" value="intein_Cterm"/>
    <property type="match status" value="1"/>
</dbReference>
<dbReference type="Pfam" id="PF07591">
    <property type="entry name" value="PT-HINT"/>
    <property type="match status" value="1"/>
</dbReference>
<evidence type="ECO:0000313" key="2">
    <source>
        <dbReference type="EMBL" id="AFD07248.1"/>
    </source>
</evidence>
<sequence length="1437" mass="159801">MKFKYLVNRFSLLLISILLCFNGFSKTLSGNSKGKAIGYIIGQSEVFDGLVYNYYVSDSAPFYFFNVENGEIVANHGSWIEVKWNCGATSGRVTAYDEYYIESACLDVVIGSGLTAGTISGNQTICSGSSPTPFTQTSPYGGDGNYTYQWQSSLDGSSWTNISGATAATYSAPALTTTAYYRRNVTNGCYGTVSSNAIMVTVLQQQTSQDQNYILTHTVRRSGVTNPALVSGLSVEEVNQQVQYFDGLGRPLQIVTVKGSSNKRDLVQPMQYDAFGRQAKTYLPYVSSDCPTSAYRSNALIAGQGVWAHYKLTTQSVDTTSFPFSEQIFEPSPLNRVTEQGQPGKAFRVLKDAAGGSTLLGNTVKTEYGTNTATEVKLWAVTTNGATGTTNYGVGQLHKITLMDENWKTANGQVGKMEEFKDKLGRVVLKRIYNKNPQGVIETLSTYYAYDDFGNLRYVLPPAVTVSSFVETDTQFKDLMYGYHYDGRKRLVEKKIPGKDWEYLVYNKQDQLVLTQNGNQRAAKEWTYTKYDVFGRVVSTGKYIHVSSVTQNQMVSAVNAISSLWESRATGSDYSNAAFPASGVAQVYTVNYYDDYSFPQASTYPYQTDTLNAKSDMVRGLLTGTKVNVLGSTDFLWTVNYYDKDGRVIQQHNQNYMGGKDVINTKYNFTGQPLVIKRGHTGLSSLTVLNWFQYDHLGRKIREMEKINSEPRVILADYVYNELGQLVTKKLHSTNNGNSYIQTVKYSYNVRGWLKKINDPANISLTSSDKFGLELKYDDGTTPQYNGNISAMSWKNGNRNQLLSYSYTYDGLNRLKDALSHDGTYNETIGGYDLMGNILSLSRSNNVDNLSYIYSGNRLTSVTESLATNTLGQPSGTTTYSAYDANGNLTASTGAKAITISYNTLNLPQTMTISGGTISYTYDATGKKLKKVAGTSTTHYVNGIQYSGNTVEFVQTTEGRAVNKTSSFEYNYNLIDHLGNVRVSLDKAGTLIQESNYYPFGMQIPDKNLVGSTANKYLYNGKELQDEYNLNQYDYGARFYDPVIARWNILDPLQEDEYLSEFDKEYSEELVNEGYDVGDDDLADGRKYAGGIFNLMTPKNAINANTSAVHYNESPYVYVGNNPINFIDPVGLDSISARQLPEVTVATSSDNNNNNNNWLGPVLIMLGQPIKALKPVGACASSPGSSIASWTLAKVLPMESTALKKTQRKVVRVVSKKLAKRVGTRVVGRFLGRLVPYVGWALTAYDVYENKEDIGGALNEWKGGKDASTSWMRNPDGSKKVDYSVCFEAGTFIYSSKDLVPIEKISIGDSVYSYNFSTNQIKLNKVINTLHKETTIVYEVKFGKERIHVTAEHPFYVENLGWMKAKKLKVGYKLKTIKNIPCKISEIKCVSKKVDVYNIEVDGDHNYFVTNTRALVHNKKITILRKKLKNEKSKLSK</sequence>
<dbReference type="SUPFAM" id="SSF51294">
    <property type="entry name" value="Hedgehog/intein (Hint) domain"/>
    <property type="match status" value="1"/>
</dbReference>
<dbReference type="Gene3D" id="2.170.16.10">
    <property type="entry name" value="Hedgehog/Intein (Hint) domain"/>
    <property type="match status" value="1"/>
</dbReference>
<dbReference type="InterPro" id="IPR045619">
    <property type="entry name" value="DUF6443"/>
</dbReference>
<dbReference type="OrthoDB" id="6225685at2"/>
<dbReference type="PANTHER" id="PTHR32305:SF15">
    <property type="entry name" value="PROTEIN RHSA-RELATED"/>
    <property type="match status" value="1"/>
</dbReference>
<dbReference type="PROSITE" id="PS50817">
    <property type="entry name" value="INTEIN_N_TER"/>
    <property type="match status" value="1"/>
</dbReference>
<dbReference type="Gene3D" id="2.60.40.2700">
    <property type="match status" value="1"/>
</dbReference>
<dbReference type="InterPro" id="IPR003587">
    <property type="entry name" value="Hint_dom_N"/>
</dbReference>
<feature type="domain" description="Hint" evidence="1">
    <location>
        <begin position="1284"/>
        <end position="1378"/>
    </location>
</feature>
<name>H8KR42_SOLCM</name>
<dbReference type="InterPro" id="IPR036844">
    <property type="entry name" value="Hint_dom_sf"/>
</dbReference>
<dbReference type="STRING" id="929556.Solca_2202"/>
<evidence type="ECO:0000259" key="1">
    <source>
        <dbReference type="SMART" id="SM00306"/>
    </source>
</evidence>
<dbReference type="InterPro" id="IPR030934">
    <property type="entry name" value="Intein_C"/>
</dbReference>
<dbReference type="InterPro" id="IPR022385">
    <property type="entry name" value="Rhs_assc_core"/>
</dbReference>
<dbReference type="HOGENOM" id="CLU_252079_0_0_10"/>
<dbReference type="InterPro" id="IPR006141">
    <property type="entry name" value="Intein_N"/>
</dbReference>
<dbReference type="InterPro" id="IPR050708">
    <property type="entry name" value="T6SS_VgrG/RHS"/>
</dbReference>
<gene>
    <name evidence="2" type="ordered locus">Solca_2202</name>
</gene>
<dbReference type="SMART" id="SM00306">
    <property type="entry name" value="HintN"/>
    <property type="match status" value="1"/>
</dbReference>
<dbReference type="eggNOG" id="COG3209">
    <property type="taxonomic scope" value="Bacteria"/>
</dbReference>
<dbReference type="EMBL" id="CP003349">
    <property type="protein sequence ID" value="AFD07248.1"/>
    <property type="molecule type" value="Genomic_DNA"/>
</dbReference>
<organism evidence="2 3">
    <name type="scientific">Solitalea canadensis (strain ATCC 29591 / DSM 3403 / JCM 21819 / LMG 8368 / NBRC 15130 / NCIMB 12057 / USAM 9D)</name>
    <name type="common">Flexibacter canadensis</name>
    <dbReference type="NCBI Taxonomy" id="929556"/>
    <lineage>
        <taxon>Bacteria</taxon>
        <taxon>Pseudomonadati</taxon>
        <taxon>Bacteroidota</taxon>
        <taxon>Sphingobacteriia</taxon>
        <taxon>Sphingobacteriales</taxon>
        <taxon>Sphingobacteriaceae</taxon>
        <taxon>Solitalea</taxon>
    </lineage>
</organism>
<reference evidence="2" key="1">
    <citation type="submission" date="2012-02" db="EMBL/GenBank/DDBJ databases">
        <title>The complete genome of Solitalea canadensis DSM 3403.</title>
        <authorList>
            <consortium name="US DOE Joint Genome Institute (JGI-PGF)"/>
            <person name="Lucas S."/>
            <person name="Copeland A."/>
            <person name="Lapidus A."/>
            <person name="Glavina del Rio T."/>
            <person name="Dalin E."/>
            <person name="Tice H."/>
            <person name="Bruce D."/>
            <person name="Goodwin L."/>
            <person name="Pitluck S."/>
            <person name="Peters L."/>
            <person name="Ovchinnikova G."/>
            <person name="Lu M."/>
            <person name="Kyrpides N."/>
            <person name="Mavromatis K."/>
            <person name="Ivanova N."/>
            <person name="Brettin T."/>
            <person name="Detter J.C."/>
            <person name="Han C."/>
            <person name="Larimer F."/>
            <person name="Land M."/>
            <person name="Hauser L."/>
            <person name="Markowitz V."/>
            <person name="Cheng J.-F."/>
            <person name="Hugenholtz P."/>
            <person name="Woyke T."/>
            <person name="Wu D."/>
            <person name="Spring S."/>
            <person name="Schroeder M."/>
            <person name="Kopitz M."/>
            <person name="Brambilla E."/>
            <person name="Klenk H.-P."/>
            <person name="Eisen J.A."/>
        </authorList>
    </citation>
    <scope>NUCLEOTIDE SEQUENCE</scope>
    <source>
        <strain evidence="2">DSM 3403</strain>
    </source>
</reference>
<dbReference type="KEGG" id="scn:Solca_2202"/>
<dbReference type="RefSeq" id="WP_014680475.1">
    <property type="nucleotide sequence ID" value="NC_017770.1"/>
</dbReference>
<dbReference type="eggNOG" id="COG1372">
    <property type="taxonomic scope" value="Bacteria"/>
</dbReference>
<dbReference type="PANTHER" id="PTHR32305">
    <property type="match status" value="1"/>
</dbReference>
<dbReference type="NCBIfam" id="TIGR03696">
    <property type="entry name" value="Rhs_assc_core"/>
    <property type="match status" value="1"/>
</dbReference>